<evidence type="ECO:0000313" key="2">
    <source>
        <dbReference type="EMBL" id="MFC3103754.1"/>
    </source>
</evidence>
<dbReference type="EMBL" id="JBHRSS010000003">
    <property type="protein sequence ID" value="MFC3103754.1"/>
    <property type="molecule type" value="Genomic_DNA"/>
</dbReference>
<evidence type="ECO:0000259" key="1">
    <source>
        <dbReference type="Pfam" id="PF00144"/>
    </source>
</evidence>
<sequence>MPDNLTKLLSDAVEAPHRLPCAAAMAAHEKGVLFEYAGASEPSGIDCNSIFWLASMSKAVTATAALQLVERGVLTLDTPAGDWVPELAAPVILEGFGDNGPILRPARQAITLRDLLAHTSGHGYAFGSDALGRYVKQAGLPPRSSGTRASYNLPLLFEPGSDWHYGIGVDWAGAVIEAASGQPLDTYLEEHVLAPLGMADTGFTLDTAQAARRAPMSRRDEDGRLEPMTMLAPTTRPEFVSGGGGLYGTPRDFLCFLRMLAGGGVFEGRRILAPESVQTMQQNQIGNYRGGWITSAQPRITRDFDLLPGMAQKWGLGFAINPERSAEGRSAASVGWAGLANSYYWIDRARASCGLFMTQILPFADPEALALFRRFETTINTRLDGCADS</sequence>
<dbReference type="GO" id="GO:0016787">
    <property type="term" value="F:hydrolase activity"/>
    <property type="evidence" value="ECO:0007669"/>
    <property type="project" value="UniProtKB-KW"/>
</dbReference>
<dbReference type="RefSeq" id="WP_380688083.1">
    <property type="nucleotide sequence ID" value="NZ_JBHRSS010000003.1"/>
</dbReference>
<keyword evidence="2" id="KW-0378">Hydrolase</keyword>
<gene>
    <name evidence="2" type="ORF">ACFOSU_07605</name>
</gene>
<dbReference type="PANTHER" id="PTHR43283">
    <property type="entry name" value="BETA-LACTAMASE-RELATED"/>
    <property type="match status" value="1"/>
</dbReference>
<organism evidence="2 3">
    <name type="scientific">Salinisphaera aquimarina</name>
    <dbReference type="NCBI Taxonomy" id="2094031"/>
    <lineage>
        <taxon>Bacteria</taxon>
        <taxon>Pseudomonadati</taxon>
        <taxon>Pseudomonadota</taxon>
        <taxon>Gammaproteobacteria</taxon>
        <taxon>Salinisphaerales</taxon>
        <taxon>Salinisphaeraceae</taxon>
        <taxon>Salinisphaera</taxon>
    </lineage>
</organism>
<name>A0ABV7EPC9_9GAMM</name>
<dbReference type="EC" id="3.-.-.-" evidence="2"/>
<dbReference type="SUPFAM" id="SSF56601">
    <property type="entry name" value="beta-lactamase/transpeptidase-like"/>
    <property type="match status" value="1"/>
</dbReference>
<dbReference type="InterPro" id="IPR001466">
    <property type="entry name" value="Beta-lactam-related"/>
</dbReference>
<feature type="domain" description="Beta-lactamase-related" evidence="1">
    <location>
        <begin position="17"/>
        <end position="369"/>
    </location>
</feature>
<comment type="caution">
    <text evidence="2">The sequence shown here is derived from an EMBL/GenBank/DDBJ whole genome shotgun (WGS) entry which is preliminary data.</text>
</comment>
<dbReference type="Gene3D" id="3.40.710.10">
    <property type="entry name" value="DD-peptidase/beta-lactamase superfamily"/>
    <property type="match status" value="1"/>
</dbReference>
<protein>
    <submittedName>
        <fullName evidence="2">Serine hydrolase domain-containing protein</fullName>
        <ecNumber evidence="2">3.-.-.-</ecNumber>
    </submittedName>
</protein>
<proteinExistence type="predicted"/>
<dbReference type="InterPro" id="IPR012338">
    <property type="entry name" value="Beta-lactam/transpept-like"/>
</dbReference>
<accession>A0ABV7EPC9</accession>
<evidence type="ECO:0000313" key="3">
    <source>
        <dbReference type="Proteomes" id="UP001595462"/>
    </source>
</evidence>
<keyword evidence="3" id="KW-1185">Reference proteome</keyword>
<dbReference type="InterPro" id="IPR050789">
    <property type="entry name" value="Diverse_Enzym_Activities"/>
</dbReference>
<dbReference type="Proteomes" id="UP001595462">
    <property type="component" value="Unassembled WGS sequence"/>
</dbReference>
<dbReference type="PANTHER" id="PTHR43283:SF3">
    <property type="entry name" value="BETA-LACTAMASE FAMILY PROTEIN (AFU_ORTHOLOGUE AFUA_5G07500)"/>
    <property type="match status" value="1"/>
</dbReference>
<dbReference type="Pfam" id="PF00144">
    <property type="entry name" value="Beta-lactamase"/>
    <property type="match status" value="1"/>
</dbReference>
<reference evidence="3" key="1">
    <citation type="journal article" date="2019" name="Int. J. Syst. Evol. Microbiol.">
        <title>The Global Catalogue of Microorganisms (GCM) 10K type strain sequencing project: providing services to taxonomists for standard genome sequencing and annotation.</title>
        <authorList>
            <consortium name="The Broad Institute Genomics Platform"/>
            <consortium name="The Broad Institute Genome Sequencing Center for Infectious Disease"/>
            <person name="Wu L."/>
            <person name="Ma J."/>
        </authorList>
    </citation>
    <scope>NUCLEOTIDE SEQUENCE [LARGE SCALE GENOMIC DNA]</scope>
    <source>
        <strain evidence="3">KCTC 52640</strain>
    </source>
</reference>